<sequence length="224" mass="25272">MVLSGDVWGRVTTFLATETDDFTALALLEKNSRDGVVTWMVSREHLRSCREISFRHAKHHVKHLQDMEEPARLTLSGSLNPMRYLTSFVNLKHLQIGSCKVCETLCRHITTNAPRLETLRFVHCHNLPNPACVGPPRHGCRARVRYFVEWLVNLQSIVVIHSLTHRGKRCEGGVGDVSSSSSAAPTRCPSEMGEEGRVVVKITRPSSQNTGMLRFLTRWTLTDE</sequence>
<feature type="region of interest" description="Disordered" evidence="1">
    <location>
        <begin position="173"/>
        <end position="192"/>
    </location>
</feature>
<reference evidence="2 3" key="1">
    <citation type="submission" date="2014-11" db="EMBL/GenBank/DDBJ databases">
        <authorList>
            <person name="Zhu J."/>
            <person name="Qi W."/>
            <person name="Song R."/>
        </authorList>
    </citation>
    <scope>NUCLEOTIDE SEQUENCE [LARGE SCALE GENOMIC DNA]</scope>
</reference>
<accession>A0A0G4FY00</accession>
<evidence type="ECO:0000256" key="1">
    <source>
        <dbReference type="SAM" id="MobiDB-lite"/>
    </source>
</evidence>
<protein>
    <submittedName>
        <fullName evidence="2">Uncharacterized protein</fullName>
    </submittedName>
</protein>
<dbReference type="VEuPathDB" id="CryptoDB:Vbra_6023"/>
<evidence type="ECO:0000313" key="3">
    <source>
        <dbReference type="Proteomes" id="UP000041254"/>
    </source>
</evidence>
<dbReference type="AlphaFoldDB" id="A0A0G4FY00"/>
<dbReference type="Proteomes" id="UP000041254">
    <property type="component" value="Unassembled WGS sequence"/>
</dbReference>
<organism evidence="2 3">
    <name type="scientific">Vitrella brassicaformis (strain CCMP3155)</name>
    <dbReference type="NCBI Taxonomy" id="1169540"/>
    <lineage>
        <taxon>Eukaryota</taxon>
        <taxon>Sar</taxon>
        <taxon>Alveolata</taxon>
        <taxon>Colpodellida</taxon>
        <taxon>Vitrellaceae</taxon>
        <taxon>Vitrella</taxon>
    </lineage>
</organism>
<dbReference type="SUPFAM" id="SSF52047">
    <property type="entry name" value="RNI-like"/>
    <property type="match status" value="1"/>
</dbReference>
<dbReference type="EMBL" id="CDMY01000520">
    <property type="protein sequence ID" value="CEM20029.1"/>
    <property type="molecule type" value="Genomic_DNA"/>
</dbReference>
<dbReference type="InParanoid" id="A0A0G4FY00"/>
<evidence type="ECO:0000313" key="2">
    <source>
        <dbReference type="EMBL" id="CEM20029.1"/>
    </source>
</evidence>
<proteinExistence type="predicted"/>
<keyword evidence="3" id="KW-1185">Reference proteome</keyword>
<gene>
    <name evidence="2" type="ORF">Vbra_6023</name>
</gene>
<name>A0A0G4FY00_VITBC</name>